<feature type="region of interest" description="Disordered" evidence="2">
    <location>
        <begin position="1"/>
        <end position="49"/>
    </location>
</feature>
<dbReference type="SUPFAM" id="SSF51182">
    <property type="entry name" value="RmlC-like cupins"/>
    <property type="match status" value="1"/>
</dbReference>
<dbReference type="InterPro" id="IPR013096">
    <property type="entry name" value="Cupin_2"/>
</dbReference>
<dbReference type="PROSITE" id="PS50943">
    <property type="entry name" value="HTH_CROC1"/>
    <property type="match status" value="1"/>
</dbReference>
<dbReference type="Pfam" id="PF07883">
    <property type="entry name" value="Cupin_2"/>
    <property type="match status" value="1"/>
</dbReference>
<name>A0ABU8XAR3_9BURK</name>
<dbReference type="Proteomes" id="UP001367030">
    <property type="component" value="Unassembled WGS sequence"/>
</dbReference>
<accession>A0ABU8XAR3</accession>
<proteinExistence type="predicted"/>
<evidence type="ECO:0000256" key="2">
    <source>
        <dbReference type="SAM" id="MobiDB-lite"/>
    </source>
</evidence>
<dbReference type="SMART" id="SM00530">
    <property type="entry name" value="HTH_XRE"/>
    <property type="match status" value="1"/>
</dbReference>
<dbReference type="EMBL" id="JBBKZS010000008">
    <property type="protein sequence ID" value="MEJ8856950.1"/>
    <property type="molecule type" value="Genomic_DNA"/>
</dbReference>
<comment type="caution">
    <text evidence="4">The sequence shown here is derived from an EMBL/GenBank/DDBJ whole genome shotgun (WGS) entry which is preliminary data.</text>
</comment>
<sequence length="245" mass="26877">MVSTNASPRHTAAIVPKTPPLAKAPPRKVRPPAAKPVAKAATTAPSQATQIDRQAMGHRIREVRKSSGLTLKQLSEKSGVSLPTLSKMELGQVSISYEKFAAVALSLGIDIAQLFQPEPKARSARKVKPTIYSRSSLESTPNYISDHYDHHLLANDFADKRMTPAYSRIRARSMDEFEGYGSHPGQEFLLVLSGAIELCFESGETVALKKSEWIYFDSGIGHAYLSTSRKDAQILLVMTRLQTPT</sequence>
<dbReference type="InterPro" id="IPR010982">
    <property type="entry name" value="Lambda_DNA-bd_dom_sf"/>
</dbReference>
<feature type="domain" description="HTH cro/C1-type" evidence="3">
    <location>
        <begin position="60"/>
        <end position="114"/>
    </location>
</feature>
<dbReference type="PANTHER" id="PTHR46797">
    <property type="entry name" value="HTH-TYPE TRANSCRIPTIONAL REGULATOR"/>
    <property type="match status" value="1"/>
</dbReference>
<dbReference type="CDD" id="cd02209">
    <property type="entry name" value="cupin_XRE_C"/>
    <property type="match status" value="1"/>
</dbReference>
<dbReference type="SUPFAM" id="SSF47413">
    <property type="entry name" value="lambda repressor-like DNA-binding domains"/>
    <property type="match status" value="1"/>
</dbReference>
<evidence type="ECO:0000256" key="1">
    <source>
        <dbReference type="ARBA" id="ARBA00023125"/>
    </source>
</evidence>
<dbReference type="PANTHER" id="PTHR46797:SF20">
    <property type="entry name" value="BLR4304 PROTEIN"/>
    <property type="match status" value="1"/>
</dbReference>
<evidence type="ECO:0000313" key="5">
    <source>
        <dbReference type="Proteomes" id="UP001367030"/>
    </source>
</evidence>
<dbReference type="InterPro" id="IPR050807">
    <property type="entry name" value="TransReg_Diox_bact_type"/>
</dbReference>
<keyword evidence="1" id="KW-0238">DNA-binding</keyword>
<evidence type="ECO:0000259" key="3">
    <source>
        <dbReference type="PROSITE" id="PS50943"/>
    </source>
</evidence>
<reference evidence="4 5" key="1">
    <citation type="submission" date="2024-03" db="EMBL/GenBank/DDBJ databases">
        <title>Novel species of the genus Variovorax.</title>
        <authorList>
            <person name="Liu Q."/>
            <person name="Xin Y.-H."/>
        </authorList>
    </citation>
    <scope>NUCLEOTIDE SEQUENCE [LARGE SCALE GENOMIC DNA]</scope>
    <source>
        <strain evidence="4 5">KACC 18901</strain>
    </source>
</reference>
<organism evidence="4 5">
    <name type="scientific">Variovorax robiniae</name>
    <dbReference type="NCBI Taxonomy" id="1836199"/>
    <lineage>
        <taxon>Bacteria</taxon>
        <taxon>Pseudomonadati</taxon>
        <taxon>Pseudomonadota</taxon>
        <taxon>Betaproteobacteria</taxon>
        <taxon>Burkholderiales</taxon>
        <taxon>Comamonadaceae</taxon>
        <taxon>Variovorax</taxon>
    </lineage>
</organism>
<dbReference type="InterPro" id="IPR014710">
    <property type="entry name" value="RmlC-like_jellyroll"/>
</dbReference>
<dbReference type="Pfam" id="PF01381">
    <property type="entry name" value="HTH_3"/>
    <property type="match status" value="1"/>
</dbReference>
<dbReference type="InterPro" id="IPR011051">
    <property type="entry name" value="RmlC_Cupin_sf"/>
</dbReference>
<gene>
    <name evidence="4" type="ORF">WKW79_20410</name>
</gene>
<evidence type="ECO:0000313" key="4">
    <source>
        <dbReference type="EMBL" id="MEJ8856950.1"/>
    </source>
</evidence>
<dbReference type="Gene3D" id="1.10.260.40">
    <property type="entry name" value="lambda repressor-like DNA-binding domains"/>
    <property type="match status" value="1"/>
</dbReference>
<keyword evidence="5" id="KW-1185">Reference proteome</keyword>
<feature type="compositionally biased region" description="Low complexity" evidence="2">
    <location>
        <begin position="31"/>
        <end position="45"/>
    </location>
</feature>
<dbReference type="InterPro" id="IPR001387">
    <property type="entry name" value="Cro/C1-type_HTH"/>
</dbReference>
<dbReference type="RefSeq" id="WP_340337019.1">
    <property type="nucleotide sequence ID" value="NZ_JBBKZS010000008.1"/>
</dbReference>
<dbReference type="CDD" id="cd00093">
    <property type="entry name" value="HTH_XRE"/>
    <property type="match status" value="1"/>
</dbReference>
<protein>
    <submittedName>
        <fullName evidence="4">XRE family transcriptional regulator</fullName>
    </submittedName>
</protein>
<dbReference type="Gene3D" id="2.60.120.10">
    <property type="entry name" value="Jelly Rolls"/>
    <property type="match status" value="1"/>
</dbReference>